<keyword evidence="2" id="KW-0812">Transmembrane</keyword>
<proteinExistence type="predicted"/>
<feature type="transmembrane region" description="Helical" evidence="2">
    <location>
        <begin position="303"/>
        <end position="327"/>
    </location>
</feature>
<feature type="region of interest" description="Disordered" evidence="1">
    <location>
        <begin position="252"/>
        <end position="277"/>
    </location>
</feature>
<sequence>MKWHQNPFFHTAVMPPSMAPSAMASTRPSADLDGATAAAVRAAAAQQNTAFSARPSTDLLRPSAGAASGDVPSSRPSMAPGRPSITIAERERHPQPGKHNQHVVPHGILAEAANRVAHGRLRRRKKAPKLTIYEPSDRLMPYQAFYIFAIDGLGAFLLSGGINFAIGYAMYKTIDTDKSPIRVFEFPNTLAGDATVTVFIQCIMTWFIELVLVNRDLRSGHIQPIGFIREPQNALLRWFLLLDRRPVSYSAQDLPTGGTTSDSDLRRPLSSPHDPENCACEQHREQYEIGSWKHWAAFLVSQLIRALMVGVLMWMLMWGPSIGILIALGDKRGNDWWFDGTSWVPPVFKLVFGGLLALLTTPFFASFWLVRCGWALQANQRHLNAAAAIGTGEPAESVEPATV</sequence>
<comment type="caution">
    <text evidence="3">The sequence shown here is derived from an EMBL/GenBank/DDBJ whole genome shotgun (WGS) entry which is preliminary data.</text>
</comment>
<feature type="region of interest" description="Disordered" evidence="1">
    <location>
        <begin position="48"/>
        <end position="82"/>
    </location>
</feature>
<dbReference type="Proteomes" id="UP001642502">
    <property type="component" value="Unassembled WGS sequence"/>
</dbReference>
<name>A0ABP0D2Z7_9PEZI</name>
<accession>A0ABP0D2Z7</accession>
<keyword evidence="2" id="KW-0472">Membrane</keyword>
<evidence type="ECO:0000256" key="2">
    <source>
        <dbReference type="SAM" id="Phobius"/>
    </source>
</evidence>
<dbReference type="EMBL" id="CAWUON010000001">
    <property type="protein sequence ID" value="CAK7262599.1"/>
    <property type="molecule type" value="Genomic_DNA"/>
</dbReference>
<reference evidence="3 4" key="1">
    <citation type="submission" date="2024-01" db="EMBL/GenBank/DDBJ databases">
        <authorList>
            <person name="Allen C."/>
            <person name="Tagirdzhanova G."/>
        </authorList>
    </citation>
    <scope>NUCLEOTIDE SEQUENCE [LARGE SCALE GENOMIC DNA]</scope>
    <source>
        <strain evidence="3 4">CBS 119000</strain>
    </source>
</reference>
<keyword evidence="2" id="KW-1133">Transmembrane helix</keyword>
<feature type="compositionally biased region" description="Basic and acidic residues" evidence="1">
    <location>
        <begin position="263"/>
        <end position="277"/>
    </location>
</feature>
<feature type="transmembrane region" description="Helical" evidence="2">
    <location>
        <begin position="190"/>
        <end position="213"/>
    </location>
</feature>
<gene>
    <name evidence="3" type="ORF">SEPCBS119000_000041</name>
</gene>
<keyword evidence="4" id="KW-1185">Reference proteome</keyword>
<organism evidence="3 4">
    <name type="scientific">Sporothrix epigloea</name>
    <dbReference type="NCBI Taxonomy" id="1892477"/>
    <lineage>
        <taxon>Eukaryota</taxon>
        <taxon>Fungi</taxon>
        <taxon>Dikarya</taxon>
        <taxon>Ascomycota</taxon>
        <taxon>Pezizomycotina</taxon>
        <taxon>Sordariomycetes</taxon>
        <taxon>Sordariomycetidae</taxon>
        <taxon>Ophiostomatales</taxon>
        <taxon>Ophiostomataceae</taxon>
        <taxon>Sporothrix</taxon>
    </lineage>
</organism>
<feature type="transmembrane region" description="Helical" evidence="2">
    <location>
        <begin position="347"/>
        <end position="370"/>
    </location>
</feature>
<evidence type="ECO:0000313" key="3">
    <source>
        <dbReference type="EMBL" id="CAK7262599.1"/>
    </source>
</evidence>
<dbReference type="Pfam" id="PF10445">
    <property type="entry name" value="DUF2456"/>
    <property type="match status" value="1"/>
</dbReference>
<feature type="transmembrane region" description="Helical" evidence="2">
    <location>
        <begin position="145"/>
        <end position="170"/>
    </location>
</feature>
<dbReference type="InterPro" id="IPR018852">
    <property type="entry name" value="DUF2456"/>
</dbReference>
<dbReference type="PANTHER" id="PTHR28297:SF1">
    <property type="entry name" value="FUNGAL PROTEIN"/>
    <property type="match status" value="1"/>
</dbReference>
<dbReference type="PANTHER" id="PTHR28297">
    <property type="entry name" value="FUNGAL PROTEIN"/>
    <property type="match status" value="1"/>
</dbReference>
<evidence type="ECO:0000313" key="4">
    <source>
        <dbReference type="Proteomes" id="UP001642502"/>
    </source>
</evidence>
<protein>
    <submittedName>
        <fullName evidence="3">Uncharacterized protein</fullName>
    </submittedName>
</protein>
<evidence type="ECO:0000256" key="1">
    <source>
        <dbReference type="SAM" id="MobiDB-lite"/>
    </source>
</evidence>
<feature type="compositionally biased region" description="Polar residues" evidence="1">
    <location>
        <begin position="252"/>
        <end position="262"/>
    </location>
</feature>